<protein>
    <submittedName>
        <fullName evidence="6">Glycoside hydrolase family 25 protein</fullName>
    </submittedName>
</protein>
<evidence type="ECO:0000256" key="3">
    <source>
        <dbReference type="ARBA" id="ARBA00023295"/>
    </source>
</evidence>
<gene>
    <name evidence="6" type="ORF">V6984_18230</name>
</gene>
<name>A0ABZ3EUQ7_9FIRM</name>
<reference evidence="6 7" key="1">
    <citation type="submission" date="2024-02" db="EMBL/GenBank/DDBJ databases">
        <title>Bacterial strain from lacustrine sediment.</title>
        <authorList>
            <person name="Petit C."/>
            <person name="Fadhlaoui K."/>
        </authorList>
    </citation>
    <scope>NUCLEOTIDE SEQUENCE [LARGE SCALE GENOMIC DNA]</scope>
    <source>
        <strain evidence="6 7">IPX-CK</strain>
    </source>
</reference>
<dbReference type="InterPro" id="IPR002053">
    <property type="entry name" value="Glyco_hydro_25"/>
</dbReference>
<feature type="region of interest" description="Disordered" evidence="4">
    <location>
        <begin position="426"/>
        <end position="462"/>
    </location>
</feature>
<dbReference type="SMART" id="SM00641">
    <property type="entry name" value="Glyco_25"/>
    <property type="match status" value="1"/>
</dbReference>
<keyword evidence="2 6" id="KW-0378">Hydrolase</keyword>
<evidence type="ECO:0000313" key="6">
    <source>
        <dbReference type="EMBL" id="XAH73417.1"/>
    </source>
</evidence>
<organism evidence="6 7">
    <name type="scientific">Kineothrix sedimenti</name>
    <dbReference type="NCBI Taxonomy" id="3123317"/>
    <lineage>
        <taxon>Bacteria</taxon>
        <taxon>Bacillati</taxon>
        <taxon>Bacillota</taxon>
        <taxon>Clostridia</taxon>
        <taxon>Lachnospirales</taxon>
        <taxon>Lachnospiraceae</taxon>
        <taxon>Kineothrix</taxon>
    </lineage>
</organism>
<dbReference type="PROSITE" id="PS51904">
    <property type="entry name" value="GLYCOSYL_HYDROL_F25_2"/>
    <property type="match status" value="1"/>
</dbReference>
<keyword evidence="5" id="KW-0472">Membrane</keyword>
<sequence>MGSKLKNVTVFLVIIMFAAVIGSVLYANKDIFNKNEEQEVFAEVQESGETQTDAQADRIGSDERAFLTDETFFDPDRKPYSSIEKMSEKNLSLLMTSIEKDLRIQIVDNAGKLVKGETFCVVLNGDKEYLDEDQDGVIYIDHLRAGSYEVTLKETVGYRVPDTSARIEVKQSVEYAAIDDISLLIFTEDDVDPALEDLEVNGAEDDADNTEITKMQASNPNAKIGIDISKWNKEIDWDKVKNEGVEFAIIRVGYRGATTGALIEDPYFRTNIKGALNAGIPVGVYFFTQAVNTVEAVEEASMVINMCKDYDISYPVFIDTEGAGGNGRADGLELEARTQICKAFCITMESAGYRAGVYGARNWFNEMLDMSLLKDYVVWLAEYRDVPVYQGYYHMWQYTSGGSVDGIEGKVDFNLSYLKIESPKADEAENAEGITTPPKIGESLDGEVAEPKTIGGTENAEW</sequence>
<keyword evidence="3" id="KW-0326">Glycosidase</keyword>
<proteinExistence type="inferred from homology"/>
<accession>A0ABZ3EUQ7</accession>
<keyword evidence="5" id="KW-0812">Transmembrane</keyword>
<dbReference type="EMBL" id="CP146256">
    <property type="protein sequence ID" value="XAH73417.1"/>
    <property type="molecule type" value="Genomic_DNA"/>
</dbReference>
<dbReference type="Proteomes" id="UP001451571">
    <property type="component" value="Chromosome"/>
</dbReference>
<dbReference type="Pfam" id="PF01183">
    <property type="entry name" value="Glyco_hydro_25"/>
    <property type="match status" value="1"/>
</dbReference>
<dbReference type="PANTHER" id="PTHR34135:SF2">
    <property type="entry name" value="LYSOZYME"/>
    <property type="match status" value="1"/>
</dbReference>
<feature type="transmembrane region" description="Helical" evidence="5">
    <location>
        <begin position="7"/>
        <end position="27"/>
    </location>
</feature>
<dbReference type="InterPro" id="IPR018077">
    <property type="entry name" value="Glyco_hydro_fam25_subgr"/>
</dbReference>
<evidence type="ECO:0000256" key="1">
    <source>
        <dbReference type="ARBA" id="ARBA00010646"/>
    </source>
</evidence>
<evidence type="ECO:0000256" key="5">
    <source>
        <dbReference type="SAM" id="Phobius"/>
    </source>
</evidence>
<dbReference type="SUPFAM" id="SSF51445">
    <property type="entry name" value="(Trans)glycosidases"/>
    <property type="match status" value="1"/>
</dbReference>
<dbReference type="PANTHER" id="PTHR34135">
    <property type="entry name" value="LYSOZYME"/>
    <property type="match status" value="1"/>
</dbReference>
<dbReference type="GO" id="GO:0016787">
    <property type="term" value="F:hydrolase activity"/>
    <property type="evidence" value="ECO:0007669"/>
    <property type="project" value="UniProtKB-KW"/>
</dbReference>
<keyword evidence="5" id="KW-1133">Transmembrane helix</keyword>
<dbReference type="InterPro" id="IPR017853">
    <property type="entry name" value="GH"/>
</dbReference>
<dbReference type="CDD" id="cd06414">
    <property type="entry name" value="GH25_LytC-like"/>
    <property type="match status" value="1"/>
</dbReference>
<keyword evidence="7" id="KW-1185">Reference proteome</keyword>
<evidence type="ECO:0000313" key="7">
    <source>
        <dbReference type="Proteomes" id="UP001451571"/>
    </source>
</evidence>
<evidence type="ECO:0000256" key="2">
    <source>
        <dbReference type="ARBA" id="ARBA00022801"/>
    </source>
</evidence>
<dbReference type="RefSeq" id="WP_342757024.1">
    <property type="nucleotide sequence ID" value="NZ_CP146256.1"/>
</dbReference>
<comment type="similarity">
    <text evidence="1">Belongs to the glycosyl hydrolase 25 family.</text>
</comment>
<dbReference type="Gene3D" id="3.20.20.80">
    <property type="entry name" value="Glycosidases"/>
    <property type="match status" value="1"/>
</dbReference>
<evidence type="ECO:0000256" key="4">
    <source>
        <dbReference type="SAM" id="MobiDB-lite"/>
    </source>
</evidence>